<evidence type="ECO:0000313" key="2">
    <source>
        <dbReference type="Proteomes" id="UP001163687"/>
    </source>
</evidence>
<keyword evidence="2" id="KW-1185">Reference proteome</keyword>
<dbReference type="Proteomes" id="UP001163687">
    <property type="component" value="Chromosome"/>
</dbReference>
<evidence type="ECO:0000313" key="1">
    <source>
        <dbReference type="EMBL" id="BDG59803.1"/>
    </source>
</evidence>
<dbReference type="EMBL" id="AP025628">
    <property type="protein sequence ID" value="BDG59803.1"/>
    <property type="molecule type" value="Genomic_DNA"/>
</dbReference>
<sequence length="80" mass="8779">MGGPLRVGLRKLQVSSCLVFKGQGIRKNTFQSREPKQVMLLPPSLGEWLPANHVTRFIDDVTASVGLSPITQGYEGEQRG</sequence>
<organism evidence="1 2">
    <name type="scientific">Caldinitratiruptor microaerophilus</name>
    <dbReference type="NCBI Taxonomy" id="671077"/>
    <lineage>
        <taxon>Bacteria</taxon>
        <taxon>Bacillati</taxon>
        <taxon>Bacillota</taxon>
        <taxon>Clostridia</taxon>
        <taxon>Eubacteriales</taxon>
        <taxon>Symbiobacteriaceae</taxon>
        <taxon>Caldinitratiruptor</taxon>
    </lineage>
</organism>
<gene>
    <name evidence="1" type="ORF">caldi_08930</name>
</gene>
<dbReference type="AlphaFoldDB" id="A0AA35CK09"/>
<reference evidence="1" key="1">
    <citation type="submission" date="2022-03" db="EMBL/GenBank/DDBJ databases">
        <title>Complete genome sequence of Caldinitratiruptor microaerophilus.</title>
        <authorList>
            <person name="Mukaiyama R."/>
            <person name="Nishiyama T."/>
            <person name="Ueda K."/>
        </authorList>
    </citation>
    <scope>NUCLEOTIDE SEQUENCE</scope>
    <source>
        <strain evidence="1">JCM 16183</strain>
    </source>
</reference>
<protein>
    <submittedName>
        <fullName evidence="1">Uncharacterized protein</fullName>
    </submittedName>
</protein>
<accession>A0AA35CK09</accession>
<name>A0AA35CK09_9FIRM</name>
<proteinExistence type="predicted"/>
<dbReference type="KEGG" id="cmic:caldi_08930"/>